<sequence>MVQVAWLDRRNSQRHDLSGCSIYQIQVANMPGQGSHQTLPAHYRTDSDAGLISQANIVTDGLR</sequence>
<dbReference type="Proteomes" id="UP000054248">
    <property type="component" value="Unassembled WGS sequence"/>
</dbReference>
<dbReference type="AlphaFoldDB" id="A0A0C3QR84"/>
<proteinExistence type="predicted"/>
<reference evidence="2" key="2">
    <citation type="submission" date="2015-01" db="EMBL/GenBank/DDBJ databases">
        <title>Evolutionary Origins and Diversification of the Mycorrhizal Mutualists.</title>
        <authorList>
            <consortium name="DOE Joint Genome Institute"/>
            <consortium name="Mycorrhizal Genomics Consortium"/>
            <person name="Kohler A."/>
            <person name="Kuo A."/>
            <person name="Nagy L.G."/>
            <person name="Floudas D."/>
            <person name="Copeland A."/>
            <person name="Barry K.W."/>
            <person name="Cichocki N."/>
            <person name="Veneault-Fourrey C."/>
            <person name="LaButti K."/>
            <person name="Lindquist E.A."/>
            <person name="Lipzen A."/>
            <person name="Lundell T."/>
            <person name="Morin E."/>
            <person name="Murat C."/>
            <person name="Riley R."/>
            <person name="Ohm R."/>
            <person name="Sun H."/>
            <person name="Tunlid A."/>
            <person name="Henrissat B."/>
            <person name="Grigoriev I.V."/>
            <person name="Hibbett D.S."/>
            <person name="Martin F."/>
        </authorList>
    </citation>
    <scope>NUCLEOTIDE SEQUENCE [LARGE SCALE GENOMIC DNA]</scope>
    <source>
        <strain evidence="2">MUT 4182</strain>
    </source>
</reference>
<evidence type="ECO:0000313" key="2">
    <source>
        <dbReference type="Proteomes" id="UP000054248"/>
    </source>
</evidence>
<dbReference type="HOGENOM" id="CLU_2887491_0_0_1"/>
<keyword evidence="2" id="KW-1185">Reference proteome</keyword>
<reference evidence="1 2" key="1">
    <citation type="submission" date="2014-04" db="EMBL/GenBank/DDBJ databases">
        <authorList>
            <consortium name="DOE Joint Genome Institute"/>
            <person name="Kuo A."/>
            <person name="Girlanda M."/>
            <person name="Perotto S."/>
            <person name="Kohler A."/>
            <person name="Nagy L.G."/>
            <person name="Floudas D."/>
            <person name="Copeland A."/>
            <person name="Barry K.W."/>
            <person name="Cichocki N."/>
            <person name="Veneault-Fourrey C."/>
            <person name="LaButti K."/>
            <person name="Lindquist E.A."/>
            <person name="Lipzen A."/>
            <person name="Lundell T."/>
            <person name="Morin E."/>
            <person name="Murat C."/>
            <person name="Sun H."/>
            <person name="Tunlid A."/>
            <person name="Henrissat B."/>
            <person name="Grigoriev I.V."/>
            <person name="Hibbett D.S."/>
            <person name="Martin F."/>
            <person name="Nordberg H.P."/>
            <person name="Cantor M.N."/>
            <person name="Hua S.X."/>
        </authorList>
    </citation>
    <scope>NUCLEOTIDE SEQUENCE [LARGE SCALE GENOMIC DNA]</scope>
    <source>
        <strain evidence="1 2">MUT 4182</strain>
    </source>
</reference>
<dbReference type="EMBL" id="KN822965">
    <property type="protein sequence ID" value="KIO31186.1"/>
    <property type="molecule type" value="Genomic_DNA"/>
</dbReference>
<evidence type="ECO:0000313" key="1">
    <source>
        <dbReference type="EMBL" id="KIO31186.1"/>
    </source>
</evidence>
<accession>A0A0C3QR84</accession>
<name>A0A0C3QR84_9AGAM</name>
<protein>
    <submittedName>
        <fullName evidence="1">Uncharacterized protein</fullName>
    </submittedName>
</protein>
<organism evidence="1 2">
    <name type="scientific">Tulasnella calospora MUT 4182</name>
    <dbReference type="NCBI Taxonomy" id="1051891"/>
    <lineage>
        <taxon>Eukaryota</taxon>
        <taxon>Fungi</taxon>
        <taxon>Dikarya</taxon>
        <taxon>Basidiomycota</taxon>
        <taxon>Agaricomycotina</taxon>
        <taxon>Agaricomycetes</taxon>
        <taxon>Cantharellales</taxon>
        <taxon>Tulasnellaceae</taxon>
        <taxon>Tulasnella</taxon>
    </lineage>
</organism>
<gene>
    <name evidence="1" type="ORF">M407DRAFT_241890</name>
</gene>